<comment type="cofactor">
    <cofactor evidence="1 6 7">
        <name>pyridoxal 5'-phosphate</name>
        <dbReference type="ChEBI" id="CHEBI:597326"/>
    </cofactor>
</comment>
<organism evidence="8 9">
    <name type="scientific">Malassezia japonica</name>
    <dbReference type="NCBI Taxonomy" id="223818"/>
    <lineage>
        <taxon>Eukaryota</taxon>
        <taxon>Fungi</taxon>
        <taxon>Dikarya</taxon>
        <taxon>Basidiomycota</taxon>
        <taxon>Ustilaginomycotina</taxon>
        <taxon>Malasseziomycetes</taxon>
        <taxon>Malasseziales</taxon>
        <taxon>Malasseziaceae</taxon>
        <taxon>Malassezia</taxon>
    </lineage>
</organism>
<dbReference type="EMBL" id="CP119966">
    <property type="protein sequence ID" value="WFD41202.1"/>
    <property type="molecule type" value="Genomic_DNA"/>
</dbReference>
<dbReference type="GO" id="GO:0019752">
    <property type="term" value="P:carboxylic acid metabolic process"/>
    <property type="evidence" value="ECO:0007669"/>
    <property type="project" value="InterPro"/>
</dbReference>
<dbReference type="Gene3D" id="3.90.1150.170">
    <property type="match status" value="1"/>
</dbReference>
<name>A0AAF0JBU4_9BASI</name>
<evidence type="ECO:0000256" key="3">
    <source>
        <dbReference type="ARBA" id="ARBA00022793"/>
    </source>
</evidence>
<evidence type="ECO:0000256" key="2">
    <source>
        <dbReference type="ARBA" id="ARBA00009533"/>
    </source>
</evidence>
<sequence length="513" mass="55797">MVSVSPLHAEVSSEEYARLAPQVCAMIEEWMREGEREDAFVTPYTTPAEYRSHLALPLPDEGVDDAQLMEVMRSLLKNSVNPWTDRFQAKLYSAPTVSSMCGDMLLSAMNASVHVFSGSPVLSMVEEECVRALCSIFGFGTDADGITMPGGSASNTLAVQTSLCCAFNGAFRRDGIWGLVQELSRIGRTGRGARPVLLTGVDSHFSLDRAALAAGLGTDAVVHVPSDEHGRMRPDALASLLAEMTSDPAHPFGMPFFVNATSGSTVLGAFDDLEAIAALCQQYNCWLHVDASWGGPGIFSPYLRSTVLRGTHLANSLTINPHKLLNVTHQCSFLLVRESRVLEEHAIHAGYLFHDTHTPQKTRITDMAAKTLGCGRRGEALKLYLTWRKYGTRALGEHIDQGLRLAQDVLARIRTSPALEVGPLAEPLFLQICFRPRTTISPASAANGVHTPYASGSAATRAVHAALLQQRHIAVDFAPTRSGDYLRLVIHPRTPPEHYFALVEEVARLASIE</sequence>
<proteinExistence type="inferred from homology"/>
<dbReference type="Pfam" id="PF00282">
    <property type="entry name" value="Pyridoxal_deC"/>
    <property type="match status" value="1"/>
</dbReference>
<evidence type="ECO:0000256" key="6">
    <source>
        <dbReference type="PIRSR" id="PIRSR602129-50"/>
    </source>
</evidence>
<dbReference type="RefSeq" id="XP_060124099.1">
    <property type="nucleotide sequence ID" value="XM_060268116.1"/>
</dbReference>
<keyword evidence="3" id="KW-0210">Decarboxylase</keyword>
<keyword evidence="4 6" id="KW-0663">Pyridoxal phosphate</keyword>
<dbReference type="InterPro" id="IPR015424">
    <property type="entry name" value="PyrdxlP-dep_Trfase"/>
</dbReference>
<evidence type="ECO:0000313" key="9">
    <source>
        <dbReference type="Proteomes" id="UP001217754"/>
    </source>
</evidence>
<dbReference type="GO" id="GO:0030170">
    <property type="term" value="F:pyridoxal phosphate binding"/>
    <property type="evidence" value="ECO:0007669"/>
    <property type="project" value="InterPro"/>
</dbReference>
<feature type="modified residue" description="N6-(pyridoxal phosphate)lysine" evidence="6">
    <location>
        <position position="323"/>
    </location>
</feature>
<dbReference type="GO" id="GO:0004351">
    <property type="term" value="F:glutamate decarboxylase activity"/>
    <property type="evidence" value="ECO:0007669"/>
    <property type="project" value="UniProtKB-EC"/>
</dbReference>
<evidence type="ECO:0000256" key="4">
    <source>
        <dbReference type="ARBA" id="ARBA00022898"/>
    </source>
</evidence>
<keyword evidence="5 7" id="KW-0456">Lyase</keyword>
<dbReference type="GO" id="GO:0005737">
    <property type="term" value="C:cytoplasm"/>
    <property type="evidence" value="ECO:0007669"/>
    <property type="project" value="TreeGrafter"/>
</dbReference>
<evidence type="ECO:0000313" key="8">
    <source>
        <dbReference type="EMBL" id="WFD41202.1"/>
    </source>
</evidence>
<dbReference type="Gene3D" id="3.40.640.10">
    <property type="entry name" value="Type I PLP-dependent aspartate aminotransferase-like (Major domain)"/>
    <property type="match status" value="1"/>
</dbReference>
<gene>
    <name evidence="8" type="primary">GAD2</name>
    <name evidence="8" type="ORF">MJAP1_004197</name>
</gene>
<keyword evidence="9" id="KW-1185">Reference proteome</keyword>
<accession>A0AAF0JBU4</accession>
<dbReference type="GeneID" id="85227848"/>
<comment type="similarity">
    <text evidence="2 7">Belongs to the group II decarboxylase family.</text>
</comment>
<dbReference type="SUPFAM" id="SSF53383">
    <property type="entry name" value="PLP-dependent transferases"/>
    <property type="match status" value="1"/>
</dbReference>
<dbReference type="PANTHER" id="PTHR45677:SF8">
    <property type="entry name" value="CYSTEINE SULFINIC ACID DECARBOXYLASE"/>
    <property type="match status" value="1"/>
</dbReference>
<dbReference type="AlphaFoldDB" id="A0AAF0JBU4"/>
<reference evidence="8" key="1">
    <citation type="submission" date="2023-03" db="EMBL/GenBank/DDBJ databases">
        <title>Mating type loci evolution in Malassezia.</title>
        <authorList>
            <person name="Coelho M.A."/>
        </authorList>
    </citation>
    <scope>NUCLEOTIDE SEQUENCE</scope>
    <source>
        <strain evidence="8">CBS 9431</strain>
    </source>
</reference>
<evidence type="ECO:0000256" key="5">
    <source>
        <dbReference type="ARBA" id="ARBA00023239"/>
    </source>
</evidence>
<dbReference type="EC" id="4.1.1.15" evidence="8"/>
<dbReference type="PANTHER" id="PTHR45677">
    <property type="entry name" value="GLUTAMATE DECARBOXYLASE-RELATED"/>
    <property type="match status" value="1"/>
</dbReference>
<evidence type="ECO:0000256" key="7">
    <source>
        <dbReference type="RuleBase" id="RU000382"/>
    </source>
</evidence>
<dbReference type="InterPro" id="IPR002129">
    <property type="entry name" value="PyrdxlP-dep_de-COase"/>
</dbReference>
<dbReference type="Proteomes" id="UP001217754">
    <property type="component" value="Chromosome 9"/>
</dbReference>
<dbReference type="InterPro" id="IPR015421">
    <property type="entry name" value="PyrdxlP-dep_Trfase_major"/>
</dbReference>
<evidence type="ECO:0000256" key="1">
    <source>
        <dbReference type="ARBA" id="ARBA00001933"/>
    </source>
</evidence>
<protein>
    <submittedName>
        <fullName evidence="8">Glutamate decarboxylase</fullName>
        <ecNumber evidence="8">4.1.1.15</ecNumber>
    </submittedName>
</protein>